<dbReference type="PANTHER" id="PTHR11228:SF7">
    <property type="entry name" value="PQQA PEPTIDE CYCLASE"/>
    <property type="match status" value="1"/>
</dbReference>
<dbReference type="Gene3D" id="3.20.20.70">
    <property type="entry name" value="Aldolase class I"/>
    <property type="match status" value="1"/>
</dbReference>
<dbReference type="AlphaFoldDB" id="A0A0F8YSP5"/>
<dbReference type="InterPro" id="IPR007197">
    <property type="entry name" value="rSAM"/>
</dbReference>
<dbReference type="InterPro" id="IPR013785">
    <property type="entry name" value="Aldolase_TIM"/>
</dbReference>
<dbReference type="GO" id="GO:0051536">
    <property type="term" value="F:iron-sulfur cluster binding"/>
    <property type="evidence" value="ECO:0007669"/>
    <property type="project" value="UniProtKB-KW"/>
</dbReference>
<dbReference type="InterPro" id="IPR050377">
    <property type="entry name" value="Radical_SAM_PqqE_MftC-like"/>
</dbReference>
<evidence type="ECO:0000256" key="2">
    <source>
        <dbReference type="ARBA" id="ARBA00022723"/>
    </source>
</evidence>
<dbReference type="SFLD" id="SFLDS00029">
    <property type="entry name" value="Radical_SAM"/>
    <property type="match status" value="1"/>
</dbReference>
<keyword evidence="1" id="KW-0949">S-adenosyl-L-methionine</keyword>
<organism evidence="6">
    <name type="scientific">marine sediment metagenome</name>
    <dbReference type="NCBI Taxonomy" id="412755"/>
    <lineage>
        <taxon>unclassified sequences</taxon>
        <taxon>metagenomes</taxon>
        <taxon>ecological metagenomes</taxon>
    </lineage>
</organism>
<proteinExistence type="predicted"/>
<gene>
    <name evidence="6" type="ORF">LCGC14_3057440</name>
</gene>
<dbReference type="EMBL" id="LAZR01064630">
    <property type="protein sequence ID" value="KKK57144.1"/>
    <property type="molecule type" value="Genomic_DNA"/>
</dbReference>
<reference evidence="6" key="1">
    <citation type="journal article" date="2015" name="Nature">
        <title>Complex archaea that bridge the gap between prokaryotes and eukaryotes.</title>
        <authorList>
            <person name="Spang A."/>
            <person name="Saw J.H."/>
            <person name="Jorgensen S.L."/>
            <person name="Zaremba-Niedzwiedzka K."/>
            <person name="Martijn J."/>
            <person name="Lind A.E."/>
            <person name="van Eijk R."/>
            <person name="Schleper C."/>
            <person name="Guy L."/>
            <person name="Ettema T.J."/>
        </authorList>
    </citation>
    <scope>NUCLEOTIDE SEQUENCE</scope>
</reference>
<dbReference type="Pfam" id="PF04055">
    <property type="entry name" value="Radical_SAM"/>
    <property type="match status" value="1"/>
</dbReference>
<evidence type="ECO:0000256" key="1">
    <source>
        <dbReference type="ARBA" id="ARBA00022691"/>
    </source>
</evidence>
<evidence type="ECO:0000259" key="5">
    <source>
        <dbReference type="Pfam" id="PF04055"/>
    </source>
</evidence>
<feature type="domain" description="Radical SAM core" evidence="5">
    <location>
        <begin position="7"/>
        <end position="109"/>
    </location>
</feature>
<accession>A0A0F8YSP5</accession>
<dbReference type="CDD" id="cd01335">
    <property type="entry name" value="Radical_SAM"/>
    <property type="match status" value="1"/>
</dbReference>
<dbReference type="SUPFAM" id="SSF102114">
    <property type="entry name" value="Radical SAM enzymes"/>
    <property type="match status" value="1"/>
</dbReference>
<comment type="caution">
    <text evidence="6">The sequence shown here is derived from an EMBL/GenBank/DDBJ whole genome shotgun (WGS) entry which is preliminary data.</text>
</comment>
<keyword evidence="3" id="KW-0408">Iron</keyword>
<evidence type="ECO:0000256" key="3">
    <source>
        <dbReference type="ARBA" id="ARBA00023004"/>
    </source>
</evidence>
<dbReference type="GO" id="GO:0046872">
    <property type="term" value="F:metal ion binding"/>
    <property type="evidence" value="ECO:0007669"/>
    <property type="project" value="UniProtKB-KW"/>
</dbReference>
<dbReference type="GO" id="GO:0003824">
    <property type="term" value="F:catalytic activity"/>
    <property type="evidence" value="ECO:0007669"/>
    <property type="project" value="InterPro"/>
</dbReference>
<keyword evidence="4" id="KW-0411">Iron-sulfur</keyword>
<dbReference type="InterPro" id="IPR058240">
    <property type="entry name" value="rSAM_sf"/>
</dbReference>
<evidence type="ECO:0000313" key="6">
    <source>
        <dbReference type="EMBL" id="KKK57144.1"/>
    </source>
</evidence>
<name>A0A0F8YSP5_9ZZZZ</name>
<evidence type="ECO:0000256" key="4">
    <source>
        <dbReference type="ARBA" id="ARBA00023014"/>
    </source>
</evidence>
<feature type="non-terminal residue" evidence="6">
    <location>
        <position position="1"/>
    </location>
</feature>
<keyword evidence="2" id="KW-0479">Metal-binding</keyword>
<dbReference type="PANTHER" id="PTHR11228">
    <property type="entry name" value="RADICAL SAM DOMAIN PROTEIN"/>
    <property type="match status" value="1"/>
</dbReference>
<sequence>PITVQICPTEFCGSDCPFCSVAARPIKSRMPWEKVVKVLTDFKTLGAKALEITGGGDPMLYSDQGKDINDVVTLAAGLGYDVGLITNSHNLKRLKPIVHRYLNWVRISLIQLDEGKEPEDYDFNGFPEDRLGFSYIIYETDGIGEMSRTGRAYVGTTPKTMGKIAHLVDLHPQVKFVRLAGDCLTQGDNKRIAAKWKPAVDAIDRWGKFFLKDIQDQDVPFDDGCYVGMIRPYVAAPPEGGNPYQVYICSSYVLENRNYDLTYSLCDVDGIIPAWERMNKRFQEKGYPYQVKGNGGRGWCATCNHCFYKNNNRLIHTVVTELPDKNFA</sequence>
<protein>
    <recommendedName>
        <fullName evidence="5">Radical SAM core domain-containing protein</fullName>
    </recommendedName>
</protein>